<comment type="caution">
    <text evidence="1">The sequence shown here is derived from an EMBL/GenBank/DDBJ whole genome shotgun (WGS) entry which is preliminary data.</text>
</comment>
<dbReference type="AlphaFoldDB" id="A0A6N6VMZ4"/>
<dbReference type="EMBL" id="WFLM01000009">
    <property type="protein sequence ID" value="KAB8035878.1"/>
    <property type="molecule type" value="Genomic_DNA"/>
</dbReference>
<proteinExistence type="predicted"/>
<keyword evidence="2" id="KW-1185">Reference proteome</keyword>
<protein>
    <submittedName>
        <fullName evidence="1">Uncharacterized protein</fullName>
    </submittedName>
</protein>
<dbReference type="Proteomes" id="UP000437748">
    <property type="component" value="Unassembled WGS sequence"/>
</dbReference>
<gene>
    <name evidence="1" type="ORF">GCL60_16745</name>
</gene>
<sequence>MNNEDNKKILSIKPYNKSETKLNARMIKEINKSRRILGLKDLVQKNRNCISCKKLIKETTSERLCERCRFIANNIYE</sequence>
<reference evidence="1 2" key="1">
    <citation type="submission" date="2019-10" db="EMBL/GenBank/DDBJ databases">
        <title>New species of Slilvanegrellaceae.</title>
        <authorList>
            <person name="Pitt A."/>
            <person name="Hahn M.W."/>
        </authorList>
    </citation>
    <scope>NUCLEOTIDE SEQUENCE [LARGE SCALE GENOMIC DNA]</scope>
    <source>
        <strain evidence="1 2">SP-Ram-0.45-NSY-1</strain>
    </source>
</reference>
<accession>A0A6N6VMZ4</accession>
<organism evidence="1 2">
    <name type="scientific">Silvanigrella paludirubra</name>
    <dbReference type="NCBI Taxonomy" id="2499159"/>
    <lineage>
        <taxon>Bacteria</taxon>
        <taxon>Pseudomonadati</taxon>
        <taxon>Bdellovibrionota</taxon>
        <taxon>Oligoflexia</taxon>
        <taxon>Silvanigrellales</taxon>
        <taxon>Silvanigrellaceae</taxon>
        <taxon>Silvanigrella</taxon>
    </lineage>
</organism>
<name>A0A6N6VMZ4_9BACT</name>
<evidence type="ECO:0000313" key="2">
    <source>
        <dbReference type="Proteomes" id="UP000437748"/>
    </source>
</evidence>
<dbReference type="RefSeq" id="WP_153421903.1">
    <property type="nucleotide sequence ID" value="NZ_WFLM01000009.1"/>
</dbReference>
<evidence type="ECO:0000313" key="1">
    <source>
        <dbReference type="EMBL" id="KAB8035878.1"/>
    </source>
</evidence>